<evidence type="ECO:0000259" key="2">
    <source>
        <dbReference type="Pfam" id="PF01841"/>
    </source>
</evidence>
<dbReference type="EMBL" id="JBHSBU010000001">
    <property type="protein sequence ID" value="MFC4159471.1"/>
    <property type="molecule type" value="Genomic_DNA"/>
</dbReference>
<dbReference type="Proteomes" id="UP001595791">
    <property type="component" value="Unassembled WGS sequence"/>
</dbReference>
<sequence>MSIQRLLCATGVLLRLTLAGLAAALVGAADADNTWVRVLKNHTVVEVERDGRYSADRMLALKLVSEEGTRRLGQMAMNYNPDLNELEVLEAWVEKPDGRRVDVDLKTGLFDRSQNSGLLAPMLTQDRFKLLVYPDLQVGDILHRRTRQRVHTPLFPGQFSELDTYSRDVLVDDYRYELRAPKDWPLNIEVEAMEAEPVREQGNQRIHVWRYRNQTRIAQEAGELSPLLSGPRLLISSFRDYADLATAFHKRSADKSRITPEIQKLADEVTQGISDRRQQAFKLYEWVSRNIRYVAIYVGAGGVVPMSAEQVLSQRYGDCKGHVVLLEALLAAKGIASTGALVDGSGRLYRLPKVAFLSFDHIITYIPEFDLWLDSTATFVPYGTLPLTETGKPALLVNSGEIKRIPHRGPLGSAVSRDAEIVLQRDGNAAISVRFTVAGPSAQGLRSGFATIQPRTRQDFTGDWMNRSGLNGSGQLVDLGDPYRLDRDFSYALRGQVLELAPVPGPYGFALPNLDAPLTIRNWVGGYLKDLGPRRTEYVCSNEKVSERTVLRLPRSSHIQFLPRDVRLQSGPYRYLASYRRDGNKVTVRREFVADYPEPICPADEWNRHADFFRGIARDLRAQVIYR</sequence>
<dbReference type="InterPro" id="IPR038765">
    <property type="entry name" value="Papain-like_cys_pep_sf"/>
</dbReference>
<organism evidence="4 5">
    <name type="scientific">Chitinimonas lacunae</name>
    <dbReference type="NCBI Taxonomy" id="1963018"/>
    <lineage>
        <taxon>Bacteria</taxon>
        <taxon>Pseudomonadati</taxon>
        <taxon>Pseudomonadota</taxon>
        <taxon>Betaproteobacteria</taxon>
        <taxon>Neisseriales</taxon>
        <taxon>Chitinibacteraceae</taxon>
        <taxon>Chitinimonas</taxon>
    </lineage>
</organism>
<evidence type="ECO:0000256" key="1">
    <source>
        <dbReference type="SAM" id="SignalP"/>
    </source>
</evidence>
<evidence type="ECO:0000259" key="3">
    <source>
        <dbReference type="Pfam" id="PF12969"/>
    </source>
</evidence>
<feature type="domain" description="DUF3857" evidence="3">
    <location>
        <begin position="50"/>
        <end position="214"/>
    </location>
</feature>
<name>A0ABV8MQ56_9NEIS</name>
<dbReference type="Pfam" id="PF01841">
    <property type="entry name" value="Transglut_core"/>
    <property type="match status" value="1"/>
</dbReference>
<protein>
    <submittedName>
        <fullName evidence="4">DUF3857 domain-containing transglutaminase family protein</fullName>
    </submittedName>
</protein>
<accession>A0ABV8MQ56</accession>
<dbReference type="SUPFAM" id="SSF54001">
    <property type="entry name" value="Cysteine proteinases"/>
    <property type="match status" value="1"/>
</dbReference>
<dbReference type="Gene3D" id="2.60.40.3140">
    <property type="match status" value="1"/>
</dbReference>
<dbReference type="Pfam" id="PF12969">
    <property type="entry name" value="DUF3857"/>
    <property type="match status" value="1"/>
</dbReference>
<dbReference type="InterPro" id="IPR024618">
    <property type="entry name" value="DUF3857"/>
</dbReference>
<feature type="chain" id="PRO_5046791671" evidence="1">
    <location>
        <begin position="32"/>
        <end position="627"/>
    </location>
</feature>
<evidence type="ECO:0000313" key="5">
    <source>
        <dbReference type="Proteomes" id="UP001595791"/>
    </source>
</evidence>
<keyword evidence="1" id="KW-0732">Signal</keyword>
<dbReference type="InterPro" id="IPR002931">
    <property type="entry name" value="Transglutaminase-like"/>
</dbReference>
<dbReference type="Gene3D" id="3.10.620.30">
    <property type="match status" value="1"/>
</dbReference>
<dbReference type="RefSeq" id="WP_378163258.1">
    <property type="nucleotide sequence ID" value="NZ_JBHSBU010000001.1"/>
</dbReference>
<evidence type="ECO:0000313" key="4">
    <source>
        <dbReference type="EMBL" id="MFC4159471.1"/>
    </source>
</evidence>
<gene>
    <name evidence="4" type="ORF">ACFOW7_08905</name>
</gene>
<reference evidence="5" key="1">
    <citation type="journal article" date="2019" name="Int. J. Syst. Evol. Microbiol.">
        <title>The Global Catalogue of Microorganisms (GCM) 10K type strain sequencing project: providing services to taxonomists for standard genome sequencing and annotation.</title>
        <authorList>
            <consortium name="The Broad Institute Genomics Platform"/>
            <consortium name="The Broad Institute Genome Sequencing Center for Infectious Disease"/>
            <person name="Wu L."/>
            <person name="Ma J."/>
        </authorList>
    </citation>
    <scope>NUCLEOTIDE SEQUENCE [LARGE SCALE GENOMIC DNA]</scope>
    <source>
        <strain evidence="5">LMG 29894</strain>
    </source>
</reference>
<feature type="signal peptide" evidence="1">
    <location>
        <begin position="1"/>
        <end position="31"/>
    </location>
</feature>
<feature type="domain" description="Transglutaminase-like" evidence="2">
    <location>
        <begin position="264"/>
        <end position="336"/>
    </location>
</feature>
<comment type="caution">
    <text evidence="4">The sequence shown here is derived from an EMBL/GenBank/DDBJ whole genome shotgun (WGS) entry which is preliminary data.</text>
</comment>
<proteinExistence type="predicted"/>
<keyword evidence="5" id="KW-1185">Reference proteome</keyword>